<organism evidence="14 15">
    <name type="scientific">Hasllibacter halocynthiae</name>
    <dbReference type="NCBI Taxonomy" id="595589"/>
    <lineage>
        <taxon>Bacteria</taxon>
        <taxon>Pseudomonadati</taxon>
        <taxon>Pseudomonadota</taxon>
        <taxon>Alphaproteobacteria</taxon>
        <taxon>Rhodobacterales</taxon>
        <taxon>Roseobacteraceae</taxon>
        <taxon>Hasllibacter</taxon>
    </lineage>
</organism>
<proteinExistence type="predicted"/>
<dbReference type="GO" id="GO:0005886">
    <property type="term" value="C:plasma membrane"/>
    <property type="evidence" value="ECO:0007669"/>
    <property type="project" value="UniProtKB-SubCell"/>
</dbReference>
<dbReference type="AlphaFoldDB" id="A0A2T0X2H4"/>
<feature type="domain" description="PLD phosphodiesterase" evidence="13">
    <location>
        <begin position="206"/>
        <end position="233"/>
    </location>
</feature>
<reference evidence="14 15" key="1">
    <citation type="submission" date="2018-03" db="EMBL/GenBank/DDBJ databases">
        <title>Genomic Encyclopedia of Archaeal and Bacterial Type Strains, Phase II (KMG-II): from individual species to whole genera.</title>
        <authorList>
            <person name="Goeker M."/>
        </authorList>
    </citation>
    <scope>NUCLEOTIDE SEQUENCE [LARGE SCALE GENOMIC DNA]</scope>
    <source>
        <strain evidence="14 15">DSM 29318</strain>
    </source>
</reference>
<comment type="caution">
    <text evidence="14">The sequence shown here is derived from an EMBL/GenBank/DDBJ whole genome shotgun (WGS) entry which is preliminary data.</text>
</comment>
<dbReference type="Gene3D" id="3.30.870.10">
    <property type="entry name" value="Endonuclease Chain A"/>
    <property type="match status" value="2"/>
</dbReference>
<dbReference type="OrthoDB" id="9762009at2"/>
<dbReference type="SMART" id="SM00155">
    <property type="entry name" value="PLDc"/>
    <property type="match status" value="2"/>
</dbReference>
<keyword evidence="4" id="KW-1003">Cell membrane</keyword>
<keyword evidence="10 12" id="KW-0472">Membrane</keyword>
<comment type="function">
    <text evidence="1">Could be a virulence factor.</text>
</comment>
<dbReference type="GO" id="GO:0008808">
    <property type="term" value="F:cardiolipin synthase activity"/>
    <property type="evidence" value="ECO:0007669"/>
    <property type="project" value="UniProtKB-UniRule"/>
</dbReference>
<accession>A0A2T0X2H4</accession>
<evidence type="ECO:0000256" key="1">
    <source>
        <dbReference type="ARBA" id="ARBA00003145"/>
    </source>
</evidence>
<evidence type="ECO:0000256" key="7">
    <source>
        <dbReference type="ARBA" id="ARBA00022692"/>
    </source>
</evidence>
<protein>
    <recommendedName>
        <fullName evidence="11">Cardiolipin synthase</fullName>
        <ecNumber evidence="11">2.7.8.-</ecNumber>
    </recommendedName>
</protein>
<evidence type="ECO:0000256" key="8">
    <source>
        <dbReference type="ARBA" id="ARBA00022737"/>
    </source>
</evidence>
<keyword evidence="6" id="KW-0808">Transferase</keyword>
<dbReference type="RefSeq" id="WP_106160756.1">
    <property type="nucleotide sequence ID" value="NZ_PVTT01000002.1"/>
</dbReference>
<dbReference type="InterPro" id="IPR022924">
    <property type="entry name" value="Cardiolipin_synthase"/>
</dbReference>
<evidence type="ECO:0000313" key="14">
    <source>
        <dbReference type="EMBL" id="PRY93138.1"/>
    </source>
</evidence>
<comment type="subcellular location">
    <subcellularLocation>
        <location evidence="2">Cell membrane</location>
    </subcellularLocation>
    <subcellularLocation>
        <location evidence="3">Secreted</location>
    </subcellularLocation>
</comment>
<evidence type="ECO:0000256" key="12">
    <source>
        <dbReference type="SAM" id="Phobius"/>
    </source>
</evidence>
<gene>
    <name evidence="14" type="ORF">BCF33_2004</name>
</gene>
<dbReference type="NCBIfam" id="TIGR04265">
    <property type="entry name" value="bac_cardiolipin"/>
    <property type="match status" value="1"/>
</dbReference>
<keyword evidence="9 12" id="KW-1133">Transmembrane helix</keyword>
<evidence type="ECO:0000256" key="3">
    <source>
        <dbReference type="ARBA" id="ARBA00004613"/>
    </source>
</evidence>
<feature type="domain" description="PLD phosphodiesterase" evidence="13">
    <location>
        <begin position="381"/>
        <end position="408"/>
    </location>
</feature>
<dbReference type="EMBL" id="PVTT01000002">
    <property type="protein sequence ID" value="PRY93138.1"/>
    <property type="molecule type" value="Genomic_DNA"/>
</dbReference>
<dbReference type="PANTHER" id="PTHR21248">
    <property type="entry name" value="CARDIOLIPIN SYNTHASE"/>
    <property type="match status" value="1"/>
</dbReference>
<dbReference type="CDD" id="cd09110">
    <property type="entry name" value="PLDc_CLS_1"/>
    <property type="match status" value="1"/>
</dbReference>
<dbReference type="PANTHER" id="PTHR21248:SF22">
    <property type="entry name" value="PHOSPHOLIPASE D"/>
    <property type="match status" value="1"/>
</dbReference>
<evidence type="ECO:0000256" key="10">
    <source>
        <dbReference type="ARBA" id="ARBA00023136"/>
    </source>
</evidence>
<evidence type="ECO:0000256" key="2">
    <source>
        <dbReference type="ARBA" id="ARBA00004236"/>
    </source>
</evidence>
<evidence type="ECO:0000256" key="9">
    <source>
        <dbReference type="ARBA" id="ARBA00022989"/>
    </source>
</evidence>
<evidence type="ECO:0000256" key="4">
    <source>
        <dbReference type="ARBA" id="ARBA00022475"/>
    </source>
</evidence>
<feature type="transmembrane region" description="Helical" evidence="12">
    <location>
        <begin position="7"/>
        <end position="30"/>
    </location>
</feature>
<dbReference type="GO" id="GO:0005576">
    <property type="term" value="C:extracellular region"/>
    <property type="evidence" value="ECO:0007669"/>
    <property type="project" value="UniProtKB-SubCell"/>
</dbReference>
<dbReference type="PROSITE" id="PS50035">
    <property type="entry name" value="PLD"/>
    <property type="match status" value="2"/>
</dbReference>
<dbReference type="InterPro" id="IPR001736">
    <property type="entry name" value="PLipase_D/transphosphatidylase"/>
</dbReference>
<dbReference type="InterPro" id="IPR025202">
    <property type="entry name" value="PLD-like_dom"/>
</dbReference>
<feature type="transmembrane region" description="Helical" evidence="12">
    <location>
        <begin position="42"/>
        <end position="65"/>
    </location>
</feature>
<name>A0A2T0X2H4_9RHOB</name>
<evidence type="ECO:0000313" key="15">
    <source>
        <dbReference type="Proteomes" id="UP000238801"/>
    </source>
</evidence>
<keyword evidence="15" id="KW-1185">Reference proteome</keyword>
<evidence type="ECO:0000256" key="6">
    <source>
        <dbReference type="ARBA" id="ARBA00022679"/>
    </source>
</evidence>
<evidence type="ECO:0000259" key="13">
    <source>
        <dbReference type="PROSITE" id="PS50035"/>
    </source>
</evidence>
<keyword evidence="7 12" id="KW-0812">Transmembrane</keyword>
<sequence length="467" mass="51661">MEGIWDALVPLSLWQAALTLVGAGIAWSAITTARTPQGAVGWVVFLVSFPLIAIPGYLIFGRIGFRGYLRRRRAVETRTSPGPDATGPDWSRLATMDAISPFPVTLGNHPDLLIDGVETFPALFEAIEAARTEVLVQYYIVRADEIGWALHERLLAAASRGVRVRFLCDALGCLWLPRRYLRTLREGGVEAHVVHGPSRPVGRLGLNYRNHRKTVVVDGRVGFTGGINAAREYVDGGKFDAWRDTHLRVEGPVAWHLRESFADDWKWASHGVELPAGDLERPEEGDGLPALLVPTGPTDELERGSLLVCALIGLARRRLWIASPYLVPHTDLLTALQLAAKRGVDVRLLIPEKADHRLPWLAARDYLADLDQVGIEVHAYRPGFMHQKVFLVDDDVASIGTLNLDIRSVMLNFETSVLVEDEGFAARVEAMLERDFARARRLDTDPATMPLWLKAAAPVARLFAPVL</sequence>
<dbReference type="Pfam" id="PF13091">
    <property type="entry name" value="PLDc_2"/>
    <property type="match status" value="2"/>
</dbReference>
<keyword evidence="8" id="KW-0677">Repeat</keyword>
<evidence type="ECO:0000256" key="5">
    <source>
        <dbReference type="ARBA" id="ARBA00022525"/>
    </source>
</evidence>
<evidence type="ECO:0000256" key="11">
    <source>
        <dbReference type="NCBIfam" id="TIGR04265"/>
    </source>
</evidence>
<dbReference type="SUPFAM" id="SSF56024">
    <property type="entry name" value="Phospholipase D/nuclease"/>
    <property type="match status" value="2"/>
</dbReference>
<dbReference type="EC" id="2.7.8.-" evidence="11"/>
<dbReference type="Proteomes" id="UP000238801">
    <property type="component" value="Unassembled WGS sequence"/>
</dbReference>
<dbReference type="GO" id="GO:0032049">
    <property type="term" value="P:cardiolipin biosynthetic process"/>
    <property type="evidence" value="ECO:0007669"/>
    <property type="project" value="UniProtKB-UniRule"/>
</dbReference>
<keyword evidence="5" id="KW-0964">Secreted</keyword>